<comment type="caution">
    <text evidence="2">The sequence shown here is derived from an EMBL/GenBank/DDBJ whole genome shotgun (WGS) entry which is preliminary data.</text>
</comment>
<feature type="transmembrane region" description="Helical" evidence="1">
    <location>
        <begin position="78"/>
        <end position="97"/>
    </location>
</feature>
<sequence length="176" mass="18044">MTMTDRLIAPGATRGEVLVSFGTAFAGAALSVALAVGAGLPALAVGVIAVVAFDLYGGAVVNATRSAKLWFHRPGRTAGHHLGFVAVHVQPFILAWAVPGFGWTAAAVVYGSALTAALAVTATPPPLRRPVAFAATALALIWTTSLVSVPHAVAWFAPLLLIKLLLAHLLPEEAAR</sequence>
<dbReference type="GeneID" id="95395021"/>
<feature type="transmembrane region" description="Helical" evidence="1">
    <location>
        <begin position="103"/>
        <end position="123"/>
    </location>
</feature>
<name>A0A7W5YCE3_9ACTN</name>
<dbReference type="EMBL" id="JACIBV010000002">
    <property type="protein sequence ID" value="MBB3733038.1"/>
    <property type="molecule type" value="Genomic_DNA"/>
</dbReference>
<feature type="transmembrane region" description="Helical" evidence="1">
    <location>
        <begin position="130"/>
        <end position="147"/>
    </location>
</feature>
<dbReference type="RefSeq" id="WP_183661002.1">
    <property type="nucleotide sequence ID" value="NZ_JACIBV010000002.1"/>
</dbReference>
<keyword evidence="3" id="KW-1185">Reference proteome</keyword>
<accession>A0A7W5YCE3</accession>
<organism evidence="2 3">
    <name type="scientific">Nonomuraea dietziae</name>
    <dbReference type="NCBI Taxonomy" id="65515"/>
    <lineage>
        <taxon>Bacteria</taxon>
        <taxon>Bacillati</taxon>
        <taxon>Actinomycetota</taxon>
        <taxon>Actinomycetes</taxon>
        <taxon>Streptosporangiales</taxon>
        <taxon>Streptosporangiaceae</taxon>
        <taxon>Nonomuraea</taxon>
    </lineage>
</organism>
<dbReference type="AlphaFoldDB" id="A0A7W5YCE3"/>
<evidence type="ECO:0000313" key="3">
    <source>
        <dbReference type="Proteomes" id="UP000579945"/>
    </source>
</evidence>
<proteinExistence type="predicted"/>
<reference evidence="2 3" key="1">
    <citation type="submission" date="2020-08" db="EMBL/GenBank/DDBJ databases">
        <title>Sequencing the genomes of 1000 actinobacteria strains.</title>
        <authorList>
            <person name="Klenk H.-P."/>
        </authorList>
    </citation>
    <scope>NUCLEOTIDE SEQUENCE [LARGE SCALE GENOMIC DNA]</scope>
    <source>
        <strain evidence="2 3">DSM 44320</strain>
    </source>
</reference>
<evidence type="ECO:0000313" key="2">
    <source>
        <dbReference type="EMBL" id="MBB3733038.1"/>
    </source>
</evidence>
<protein>
    <submittedName>
        <fullName evidence="2">Uncharacterized protein</fullName>
    </submittedName>
</protein>
<dbReference type="Proteomes" id="UP000579945">
    <property type="component" value="Unassembled WGS sequence"/>
</dbReference>
<gene>
    <name evidence="2" type="ORF">FHR33_008985</name>
</gene>
<keyword evidence="1" id="KW-0472">Membrane</keyword>
<feature type="transmembrane region" description="Helical" evidence="1">
    <location>
        <begin position="24"/>
        <end position="57"/>
    </location>
</feature>
<keyword evidence="1" id="KW-1133">Transmembrane helix</keyword>
<evidence type="ECO:0000256" key="1">
    <source>
        <dbReference type="SAM" id="Phobius"/>
    </source>
</evidence>
<keyword evidence="1" id="KW-0812">Transmembrane</keyword>